<dbReference type="PANTHER" id="PTHR13413:SF0">
    <property type="entry name" value="YLP MOTIF-CONTAINING PROTEIN 1"/>
    <property type="match status" value="1"/>
</dbReference>
<accession>A0A2R6PS33</accession>
<dbReference type="Gramene" id="PSR95822">
    <property type="protein sequence ID" value="PSR95822"/>
    <property type="gene ID" value="CEY00_Acc21954"/>
</dbReference>
<feature type="region of interest" description="Disordered" evidence="1">
    <location>
        <begin position="261"/>
        <end position="397"/>
    </location>
</feature>
<feature type="region of interest" description="Disordered" evidence="1">
    <location>
        <begin position="421"/>
        <end position="448"/>
    </location>
</feature>
<reference evidence="3" key="2">
    <citation type="journal article" date="2018" name="BMC Genomics">
        <title>A manually annotated Actinidia chinensis var. chinensis (kiwifruit) genome highlights the challenges associated with draft genomes and gene prediction in plants.</title>
        <authorList>
            <person name="Pilkington S.M."/>
            <person name="Crowhurst R."/>
            <person name="Hilario E."/>
            <person name="Nardozza S."/>
            <person name="Fraser L."/>
            <person name="Peng Y."/>
            <person name="Gunaseelan K."/>
            <person name="Simpson R."/>
            <person name="Tahir J."/>
            <person name="Deroles S.C."/>
            <person name="Templeton K."/>
            <person name="Luo Z."/>
            <person name="Davy M."/>
            <person name="Cheng C."/>
            <person name="McNeilage M."/>
            <person name="Scaglione D."/>
            <person name="Liu Y."/>
            <person name="Zhang Q."/>
            <person name="Datson P."/>
            <person name="De Silva N."/>
            <person name="Gardiner S.E."/>
            <person name="Bassett H."/>
            <person name="Chagne D."/>
            <person name="McCallum J."/>
            <person name="Dzierzon H."/>
            <person name="Deng C."/>
            <person name="Wang Y.Y."/>
            <person name="Barron L."/>
            <person name="Manako K."/>
            <person name="Bowen J."/>
            <person name="Foster T.M."/>
            <person name="Erridge Z.A."/>
            <person name="Tiffin H."/>
            <person name="Waite C.N."/>
            <person name="Davies K.M."/>
            <person name="Grierson E.P."/>
            <person name="Laing W.A."/>
            <person name="Kirk R."/>
            <person name="Chen X."/>
            <person name="Wood M."/>
            <person name="Montefiori M."/>
            <person name="Brummell D.A."/>
            <person name="Schwinn K.E."/>
            <person name="Catanach A."/>
            <person name="Fullerton C."/>
            <person name="Li D."/>
            <person name="Meiyalaghan S."/>
            <person name="Nieuwenhuizen N."/>
            <person name="Read N."/>
            <person name="Prakash R."/>
            <person name="Hunter D."/>
            <person name="Zhang H."/>
            <person name="McKenzie M."/>
            <person name="Knabel M."/>
            <person name="Harris A."/>
            <person name="Allan A.C."/>
            <person name="Gleave A."/>
            <person name="Chen A."/>
            <person name="Janssen B.J."/>
            <person name="Plunkett B."/>
            <person name="Ampomah-Dwamena C."/>
            <person name="Voogd C."/>
            <person name="Leif D."/>
            <person name="Lafferty D."/>
            <person name="Souleyre E.J.F."/>
            <person name="Varkonyi-Gasic E."/>
            <person name="Gambi F."/>
            <person name="Hanley J."/>
            <person name="Yao J.L."/>
            <person name="Cheung J."/>
            <person name="David K.M."/>
            <person name="Warren B."/>
            <person name="Marsh K."/>
            <person name="Snowden K.C."/>
            <person name="Lin-Wang K."/>
            <person name="Brian L."/>
            <person name="Martinez-Sanchez M."/>
            <person name="Wang M."/>
            <person name="Ileperuma N."/>
            <person name="Macnee N."/>
            <person name="Campin R."/>
            <person name="McAtee P."/>
            <person name="Drummond R.S.M."/>
            <person name="Espley R.V."/>
            <person name="Ireland H.S."/>
            <person name="Wu R."/>
            <person name="Atkinson R.G."/>
            <person name="Karunairetnam S."/>
            <person name="Bulley S."/>
            <person name="Chunkath S."/>
            <person name="Hanley Z."/>
            <person name="Storey R."/>
            <person name="Thrimawithana A.H."/>
            <person name="Thomson S."/>
            <person name="David C."/>
            <person name="Testolin R."/>
            <person name="Huang H."/>
            <person name="Hellens R.P."/>
            <person name="Schaffer R.J."/>
        </authorList>
    </citation>
    <scope>NUCLEOTIDE SEQUENCE [LARGE SCALE GENOMIC DNA]</scope>
    <source>
        <strain evidence="3">cv. Red5</strain>
    </source>
</reference>
<feature type="compositionally biased region" description="Basic and acidic residues" evidence="1">
    <location>
        <begin position="371"/>
        <end position="385"/>
    </location>
</feature>
<feature type="compositionally biased region" description="Polar residues" evidence="1">
    <location>
        <begin position="264"/>
        <end position="275"/>
    </location>
</feature>
<dbReference type="InParanoid" id="A0A2R6PS33"/>
<proteinExistence type="predicted"/>
<reference evidence="2 3" key="1">
    <citation type="submission" date="2017-07" db="EMBL/GenBank/DDBJ databases">
        <title>An improved, manually edited Actinidia chinensis var. chinensis (kiwifruit) genome highlights the challenges associated with draft genomes and gene prediction in plants.</title>
        <authorList>
            <person name="Pilkington S."/>
            <person name="Crowhurst R."/>
            <person name="Hilario E."/>
            <person name="Nardozza S."/>
            <person name="Fraser L."/>
            <person name="Peng Y."/>
            <person name="Gunaseelan K."/>
            <person name="Simpson R."/>
            <person name="Tahir J."/>
            <person name="Deroles S."/>
            <person name="Templeton K."/>
            <person name="Luo Z."/>
            <person name="Davy M."/>
            <person name="Cheng C."/>
            <person name="Mcneilage M."/>
            <person name="Scaglione D."/>
            <person name="Liu Y."/>
            <person name="Zhang Q."/>
            <person name="Datson P."/>
            <person name="De Silva N."/>
            <person name="Gardiner S."/>
            <person name="Bassett H."/>
            <person name="Chagne D."/>
            <person name="Mccallum J."/>
            <person name="Dzierzon H."/>
            <person name="Deng C."/>
            <person name="Wang Y.-Y."/>
            <person name="Barron N."/>
            <person name="Manako K."/>
            <person name="Bowen J."/>
            <person name="Foster T."/>
            <person name="Erridge Z."/>
            <person name="Tiffin H."/>
            <person name="Waite C."/>
            <person name="Davies K."/>
            <person name="Grierson E."/>
            <person name="Laing W."/>
            <person name="Kirk R."/>
            <person name="Chen X."/>
            <person name="Wood M."/>
            <person name="Montefiori M."/>
            <person name="Brummell D."/>
            <person name="Schwinn K."/>
            <person name="Catanach A."/>
            <person name="Fullerton C."/>
            <person name="Li D."/>
            <person name="Meiyalaghan S."/>
            <person name="Nieuwenhuizen N."/>
            <person name="Read N."/>
            <person name="Prakash R."/>
            <person name="Hunter D."/>
            <person name="Zhang H."/>
            <person name="Mckenzie M."/>
            <person name="Knabel M."/>
            <person name="Harris A."/>
            <person name="Allan A."/>
            <person name="Chen A."/>
            <person name="Janssen B."/>
            <person name="Plunkett B."/>
            <person name="Dwamena C."/>
            <person name="Voogd C."/>
            <person name="Leif D."/>
            <person name="Lafferty D."/>
            <person name="Souleyre E."/>
            <person name="Varkonyi-Gasic E."/>
            <person name="Gambi F."/>
            <person name="Hanley J."/>
            <person name="Yao J.-L."/>
            <person name="Cheung J."/>
            <person name="David K."/>
            <person name="Warren B."/>
            <person name="Marsh K."/>
            <person name="Snowden K."/>
            <person name="Lin-Wang K."/>
            <person name="Brian L."/>
            <person name="Martinez-Sanchez M."/>
            <person name="Wang M."/>
            <person name="Ileperuma N."/>
            <person name="Macnee N."/>
            <person name="Campin R."/>
            <person name="Mcatee P."/>
            <person name="Drummond R."/>
            <person name="Espley R."/>
            <person name="Ireland H."/>
            <person name="Wu R."/>
            <person name="Atkinson R."/>
            <person name="Karunairetnam S."/>
            <person name="Bulley S."/>
            <person name="Chunkath S."/>
            <person name="Hanley Z."/>
            <person name="Storey R."/>
            <person name="Thrimawithana A."/>
            <person name="Thomson S."/>
            <person name="David C."/>
            <person name="Testolin R."/>
        </authorList>
    </citation>
    <scope>NUCLEOTIDE SEQUENCE [LARGE SCALE GENOMIC DNA]</scope>
    <source>
        <strain evidence="3">cv. Red5</strain>
        <tissue evidence="2">Young leaf</tissue>
    </source>
</reference>
<gene>
    <name evidence="2" type="ORF">CEY00_Acc21954</name>
</gene>
<feature type="compositionally biased region" description="Polar residues" evidence="1">
    <location>
        <begin position="386"/>
        <end position="395"/>
    </location>
</feature>
<sequence length="920" mass="103379">MDHQWRPRPPPPPPVPGNLCPTCSFSHFPFCPPPLPNSFNPNPRFIPHNAHSSQRPFVDPFLDHPGPNANLHHRFGDPPDWHRNPNLEYDQFQIGESGVVNGFAPSRYDNGGVGFKRMRVDDMGPGSFVGEIGISDDRERRLKLIRDHGMEGKRESDWHLQENPVFERTMGGGVDGVERSRLDLGGGKNDMIKPRSNYEINEFWDPRVSEFDRKRTYFRPGPDFNPHNYGEEHGLDFDQRNLQRYRNEDIVQSQYGQVDKSLHPSLQSNGHSPQGPTHYHEGGFRHDSNFGGDYSRGYSEIPSENYYHRPHSSDSLSAKEPHSSHSTGWEGPLASSAQLREQRNNLSTENRDPNYDMARPYGIQNSMQPNHDIHSHGQLNDRRQSYEVSSLSHNSIHGPVGNRIISENMIPMQASQVINVPPPLPTSPPPPLPVDPPGHPLSEPHALSSPAMTSSSLFPIPVSYAATLPSSYAPIPEAHSLSRPYFHDTSYLHSSTGIASENLNRTLSTKYLGEGQPFHMISLDKPKVVDASQLFKQPHRVTRPDHIVIILRGLPGSGKSYLAKMLRDLEVENGGDAPRIHSMDDYFMTEVEKVEESDFSKSSSSVRGKKAVMKKVMEFCYEPEMEEAYRSSMLKAFKKTLDEGCFSIVIVDDRNLRVADFAQFWATAKRSGYEVYLLEASYKDPVGCAARNVHGFTQDDIQNMAGQWEEAPSLYLKLEIKSLFQGDDLTESGIQEVDMDTEDGDSLGTLPVLEERNSETTVSPIRDYSAYGSPKHDKKWNAEGERLREVKVLSRSKWSDDLDDDNAQRTEASKGNLNALSGLIKAYAKEGKSVHWGDQVGSTGFSIGAARKVNISLVIGPGAGYSLESNPLPEEHVSSRNTGESKKRVFQERMRAERESFRSVFDKRRQRIGGLALEDE</sequence>
<dbReference type="Proteomes" id="UP000241394">
    <property type="component" value="Chromosome LG23"/>
</dbReference>
<feature type="compositionally biased region" description="Basic and acidic residues" evidence="1">
    <location>
        <begin position="278"/>
        <end position="288"/>
    </location>
</feature>
<comment type="caution">
    <text evidence="2">The sequence shown here is derived from an EMBL/GenBank/DDBJ whole genome shotgun (WGS) entry which is preliminary data.</text>
</comment>
<protein>
    <submittedName>
        <fullName evidence="2">YLP motif-containing protein</fullName>
    </submittedName>
</protein>
<feature type="compositionally biased region" description="Basic and acidic residues" evidence="1">
    <location>
        <begin position="873"/>
        <end position="892"/>
    </location>
</feature>
<dbReference type="InterPro" id="IPR026314">
    <property type="entry name" value="YLP_motif_con_p1"/>
</dbReference>
<dbReference type="SUPFAM" id="SSF52540">
    <property type="entry name" value="P-loop containing nucleoside triphosphate hydrolases"/>
    <property type="match status" value="1"/>
</dbReference>
<dbReference type="STRING" id="1590841.A0A2R6PS33"/>
<keyword evidence="3" id="KW-1185">Reference proteome</keyword>
<dbReference type="OMA" id="RSKWSHD"/>
<evidence type="ECO:0000313" key="3">
    <source>
        <dbReference type="Proteomes" id="UP000241394"/>
    </source>
</evidence>
<dbReference type="GO" id="GO:0005634">
    <property type="term" value="C:nucleus"/>
    <property type="evidence" value="ECO:0007669"/>
    <property type="project" value="InterPro"/>
</dbReference>
<evidence type="ECO:0000256" key="1">
    <source>
        <dbReference type="SAM" id="MobiDB-lite"/>
    </source>
</evidence>
<feature type="compositionally biased region" description="Pro residues" evidence="1">
    <location>
        <begin position="421"/>
        <end position="439"/>
    </location>
</feature>
<organism evidence="2 3">
    <name type="scientific">Actinidia chinensis var. chinensis</name>
    <name type="common">Chinese soft-hair kiwi</name>
    <dbReference type="NCBI Taxonomy" id="1590841"/>
    <lineage>
        <taxon>Eukaryota</taxon>
        <taxon>Viridiplantae</taxon>
        <taxon>Streptophyta</taxon>
        <taxon>Embryophyta</taxon>
        <taxon>Tracheophyta</taxon>
        <taxon>Spermatophyta</taxon>
        <taxon>Magnoliopsida</taxon>
        <taxon>eudicotyledons</taxon>
        <taxon>Gunneridae</taxon>
        <taxon>Pentapetalae</taxon>
        <taxon>asterids</taxon>
        <taxon>Ericales</taxon>
        <taxon>Actinidiaceae</taxon>
        <taxon>Actinidia</taxon>
    </lineage>
</organism>
<name>A0A2R6PS33_ACTCC</name>
<dbReference type="GO" id="GO:0032204">
    <property type="term" value="P:regulation of telomere maintenance"/>
    <property type="evidence" value="ECO:0007669"/>
    <property type="project" value="TreeGrafter"/>
</dbReference>
<dbReference type="FunCoup" id="A0A2R6PS33">
    <property type="interactions" value="2862"/>
</dbReference>
<dbReference type="AlphaFoldDB" id="A0A2R6PS33"/>
<feature type="compositionally biased region" description="Polar residues" evidence="1">
    <location>
        <begin position="335"/>
        <end position="348"/>
    </location>
</feature>
<dbReference type="PANTHER" id="PTHR13413">
    <property type="entry name" value="YLP MOTIF CONTAINING PROTEIN NUCLEAR PROTEIN ZAP"/>
    <property type="match status" value="1"/>
</dbReference>
<dbReference type="Gene3D" id="3.40.50.300">
    <property type="entry name" value="P-loop containing nucleotide triphosphate hydrolases"/>
    <property type="match status" value="1"/>
</dbReference>
<dbReference type="InterPro" id="IPR027417">
    <property type="entry name" value="P-loop_NTPase"/>
</dbReference>
<evidence type="ECO:0000313" key="2">
    <source>
        <dbReference type="EMBL" id="PSR95822.1"/>
    </source>
</evidence>
<dbReference type="OrthoDB" id="513595at2759"/>
<dbReference type="EMBL" id="NKQK01000023">
    <property type="protein sequence ID" value="PSR95822.1"/>
    <property type="molecule type" value="Genomic_DNA"/>
</dbReference>
<dbReference type="FunFam" id="3.40.50.300:FF:000978">
    <property type="entry name" value="YLP motif-containing protein 1 isoform X3"/>
    <property type="match status" value="1"/>
</dbReference>
<feature type="region of interest" description="Disordered" evidence="1">
    <location>
        <begin position="870"/>
        <end position="892"/>
    </location>
</feature>